<dbReference type="AlphaFoldDB" id="A0A318R5L8"/>
<proteinExistence type="predicted"/>
<dbReference type="Proteomes" id="UP000247807">
    <property type="component" value="Unassembled WGS sequence"/>
</dbReference>
<comment type="caution">
    <text evidence="2">The sequence shown here is derived from an EMBL/GenBank/DDBJ whole genome shotgun (WGS) entry which is preliminary data.</text>
</comment>
<sequence>MTLFLAVFIPIAILGFLYLFIIENNGLPDWMERASRNSSSIWTYGIITITLLSIIKYLTSD</sequence>
<dbReference type="RefSeq" id="WP_158465748.1">
    <property type="nucleotide sequence ID" value="NZ_QJUE01000001.1"/>
</dbReference>
<evidence type="ECO:0000313" key="3">
    <source>
        <dbReference type="Proteomes" id="UP000247807"/>
    </source>
</evidence>
<protein>
    <submittedName>
        <fullName evidence="2">Uncharacterized protein</fullName>
    </submittedName>
</protein>
<reference evidence="2 3" key="1">
    <citation type="journal article" date="2018" name="Appl. Environ. Microbiol.">
        <title>Genome rearrangement shapes Prochlorococcus ecological adaptation.</title>
        <authorList>
            <person name="Yan W."/>
            <person name="Wei S."/>
            <person name="Wang Q."/>
            <person name="Xiao X."/>
            <person name="Zeng Q."/>
            <person name="Jiao N."/>
            <person name="Zhang R."/>
        </authorList>
    </citation>
    <scope>NUCLEOTIDE SEQUENCE [LARGE SCALE GENOMIC DNA]</scope>
    <source>
        <strain evidence="2 3">XMU1408</strain>
    </source>
</reference>
<feature type="transmembrane region" description="Helical" evidence="1">
    <location>
        <begin position="5"/>
        <end position="21"/>
    </location>
</feature>
<evidence type="ECO:0000313" key="2">
    <source>
        <dbReference type="EMBL" id="PYE03673.1"/>
    </source>
</evidence>
<feature type="transmembrane region" description="Helical" evidence="1">
    <location>
        <begin position="41"/>
        <end position="59"/>
    </location>
</feature>
<dbReference type="EMBL" id="QJUE01000001">
    <property type="protein sequence ID" value="PYE03673.1"/>
    <property type="molecule type" value="Genomic_DNA"/>
</dbReference>
<organism evidence="2 3">
    <name type="scientific">Prochlorococcus marinus XMU1408</name>
    <dbReference type="NCBI Taxonomy" id="2213228"/>
    <lineage>
        <taxon>Bacteria</taxon>
        <taxon>Bacillati</taxon>
        <taxon>Cyanobacteriota</taxon>
        <taxon>Cyanophyceae</taxon>
        <taxon>Synechococcales</taxon>
        <taxon>Prochlorococcaceae</taxon>
        <taxon>Prochlorococcus</taxon>
    </lineage>
</organism>
<accession>A0A318R5L8</accession>
<keyword evidence="1" id="KW-0812">Transmembrane</keyword>
<keyword evidence="1" id="KW-0472">Membrane</keyword>
<keyword evidence="1" id="KW-1133">Transmembrane helix</keyword>
<evidence type="ECO:0000256" key="1">
    <source>
        <dbReference type="SAM" id="Phobius"/>
    </source>
</evidence>
<name>A0A318R5L8_PROMR</name>
<dbReference type="OrthoDB" id="542325at2"/>
<gene>
    <name evidence="2" type="ORF">DNJ73_00340</name>
</gene>